<organism evidence="3 4">
    <name type="scientific">Sporosarcina psychrophila</name>
    <name type="common">Bacillus psychrophilus</name>
    <dbReference type="NCBI Taxonomy" id="1476"/>
    <lineage>
        <taxon>Bacteria</taxon>
        <taxon>Bacillati</taxon>
        <taxon>Bacillota</taxon>
        <taxon>Bacilli</taxon>
        <taxon>Bacillales</taxon>
        <taxon>Caryophanaceae</taxon>
        <taxon>Sporosarcina</taxon>
    </lineage>
</organism>
<dbReference type="EMBL" id="JBEPME010000003">
    <property type="protein sequence ID" value="MET3657662.1"/>
    <property type="molecule type" value="Genomic_DNA"/>
</dbReference>
<protein>
    <submittedName>
        <fullName evidence="3">Regulatory protein YycH of two-component signal transduction system YycFG</fullName>
    </submittedName>
</protein>
<feature type="domain" description="Regulatory protein YycH" evidence="2">
    <location>
        <begin position="7"/>
        <end position="425"/>
    </location>
</feature>
<keyword evidence="1" id="KW-0472">Membrane</keyword>
<reference evidence="3 4" key="1">
    <citation type="submission" date="2024-06" db="EMBL/GenBank/DDBJ databases">
        <title>Sorghum-associated microbial communities from plants grown in Nebraska, USA.</title>
        <authorList>
            <person name="Schachtman D."/>
        </authorList>
    </citation>
    <scope>NUCLEOTIDE SEQUENCE [LARGE SCALE GENOMIC DNA]</scope>
    <source>
        <strain evidence="3 4">1288</strain>
    </source>
</reference>
<dbReference type="CDD" id="cd15787">
    <property type="entry name" value="YycH_N"/>
    <property type="match status" value="1"/>
</dbReference>
<evidence type="ECO:0000313" key="3">
    <source>
        <dbReference type="EMBL" id="MET3657662.1"/>
    </source>
</evidence>
<evidence type="ECO:0000256" key="1">
    <source>
        <dbReference type="SAM" id="Phobius"/>
    </source>
</evidence>
<dbReference type="RefSeq" id="WP_354313455.1">
    <property type="nucleotide sequence ID" value="NZ_JBEPME010000003.1"/>
</dbReference>
<proteinExistence type="predicted"/>
<comment type="caution">
    <text evidence="3">The sequence shown here is derived from an EMBL/GenBank/DDBJ whole genome shotgun (WGS) entry which is preliminary data.</text>
</comment>
<sequence length="440" mass="50641">MGLKYVETVKSIVLILLVALSIILTFSIWTYSPRYETIEQFPPVDISIGDKKRIDEIIKPYKMVFNFDDALKGTTDSDKIDRIMEEITDWKITEITTVEENFTSEDISTLLRKPNRFTVFFQSEIPLSVYDSVLKIEAPTPEISFNQIVVEWKPDNTAMTVYFVSKENKKLYSAKVKAEDYQSLDNSILTVGRELQEYREVNPDSSSYLVVSVEPVETIKYTFLEDEVSINKFRDALFSDVNAVRNSQVGIHDEELADDHAMMNVYTEKKTLNYVSPNAESQELAIPSELLINTINFVNEHGGWTDEFRFTYMDAETRSVKFRLYLHGLPVYTDSSSSAEILPKWGKNRIYSYARPYYRLNSSNPAKSEIELLPPGLDIAEILRKSDKLDIGTVEEITPGYFMKYKPGLFIMEPAWFYLINGNWNRFSPEILGGELIGLE</sequence>
<dbReference type="InterPro" id="IPR042274">
    <property type="entry name" value="YycH/YycI_2"/>
</dbReference>
<keyword evidence="4" id="KW-1185">Reference proteome</keyword>
<dbReference type="InterPro" id="IPR009996">
    <property type="entry name" value="YycH"/>
</dbReference>
<gene>
    <name evidence="3" type="ORF">ABIC55_002749</name>
</gene>
<feature type="transmembrane region" description="Helical" evidence="1">
    <location>
        <begin position="12"/>
        <end position="31"/>
    </location>
</feature>
<keyword evidence="1" id="KW-1133">Transmembrane helix</keyword>
<dbReference type="Gene3D" id="3.30.310.160">
    <property type="entry name" value="YycH protein, domain 2"/>
    <property type="match status" value="1"/>
</dbReference>
<accession>A0ABV2K9W9</accession>
<dbReference type="Gene3D" id="3.10.450.310">
    <property type="match status" value="1"/>
</dbReference>
<name>A0ABV2K9W9_SPOPS</name>
<dbReference type="Pfam" id="PF07435">
    <property type="entry name" value="YycH"/>
    <property type="match status" value="1"/>
</dbReference>
<dbReference type="Proteomes" id="UP001549104">
    <property type="component" value="Unassembled WGS sequence"/>
</dbReference>
<evidence type="ECO:0000259" key="2">
    <source>
        <dbReference type="Pfam" id="PF07435"/>
    </source>
</evidence>
<keyword evidence="1" id="KW-0812">Transmembrane</keyword>
<evidence type="ECO:0000313" key="4">
    <source>
        <dbReference type="Proteomes" id="UP001549104"/>
    </source>
</evidence>